<keyword evidence="2" id="KW-1185">Reference proteome</keyword>
<dbReference type="EMBL" id="FXAT01000005">
    <property type="protein sequence ID" value="SMG49024.1"/>
    <property type="molecule type" value="Genomic_DNA"/>
</dbReference>
<reference evidence="2" key="1">
    <citation type="submission" date="2017-04" db="EMBL/GenBank/DDBJ databases">
        <authorList>
            <person name="Varghese N."/>
            <person name="Submissions S."/>
        </authorList>
    </citation>
    <scope>NUCLEOTIDE SEQUENCE [LARGE SCALE GENOMIC DNA]</scope>
    <source>
        <strain evidence="2">LMG 29540</strain>
    </source>
</reference>
<protein>
    <submittedName>
        <fullName evidence="1">Uncharacterized protein</fullName>
    </submittedName>
</protein>
<name>A0A1X7L6D3_9BURK</name>
<gene>
    <name evidence="1" type="ORF">SAMN06265784_10584</name>
</gene>
<sequence>MSGERQATISAANAIAHTQSEFGPVASVFCRGKLAVRRVALKQAGVGRMVEARPTVIIGMARPRLTCAPEWLVLLTNGRKYCLCSI</sequence>
<evidence type="ECO:0000313" key="2">
    <source>
        <dbReference type="Proteomes" id="UP000193228"/>
    </source>
</evidence>
<dbReference type="STRING" id="1515439.SAMN06265784_10584"/>
<accession>A0A1X7L6D3</accession>
<organism evidence="1 2">
    <name type="scientific">Paraburkholderia susongensis</name>
    <dbReference type="NCBI Taxonomy" id="1515439"/>
    <lineage>
        <taxon>Bacteria</taxon>
        <taxon>Pseudomonadati</taxon>
        <taxon>Pseudomonadota</taxon>
        <taxon>Betaproteobacteria</taxon>
        <taxon>Burkholderiales</taxon>
        <taxon>Burkholderiaceae</taxon>
        <taxon>Paraburkholderia</taxon>
    </lineage>
</organism>
<evidence type="ECO:0000313" key="1">
    <source>
        <dbReference type="EMBL" id="SMG49024.1"/>
    </source>
</evidence>
<dbReference type="Proteomes" id="UP000193228">
    <property type="component" value="Unassembled WGS sequence"/>
</dbReference>
<proteinExistence type="predicted"/>
<dbReference type="AlphaFoldDB" id="A0A1X7L6D3"/>